<organism evidence="4 6">
    <name type="scientific">Roseburia faecis</name>
    <dbReference type="NCBI Taxonomy" id="301302"/>
    <lineage>
        <taxon>Bacteria</taxon>
        <taxon>Bacillati</taxon>
        <taxon>Bacillota</taxon>
        <taxon>Clostridia</taxon>
        <taxon>Lachnospirales</taxon>
        <taxon>Lachnospiraceae</taxon>
        <taxon>Roseburia</taxon>
    </lineage>
</organism>
<evidence type="ECO:0000313" key="4">
    <source>
        <dbReference type="EMBL" id="CRL40235.1"/>
    </source>
</evidence>
<reference evidence="6" key="1">
    <citation type="submission" date="2015-05" db="EMBL/GenBank/DDBJ databases">
        <authorList>
            <consortium name="Pathogen Informatics"/>
        </authorList>
    </citation>
    <scope>NUCLEOTIDE SEQUENCE [LARGE SCALE GENOMIC DNA]</scope>
    <source>
        <strain evidence="5 7">2789STDY5608863</strain>
        <strain evidence="6">M72</strain>
    </source>
</reference>
<name>A0A0M6WRI0_9FIRM</name>
<dbReference type="PIRSF" id="PIRSF014972">
    <property type="entry name" value="FlK"/>
    <property type="match status" value="1"/>
</dbReference>
<feature type="active site" evidence="1">
    <location>
        <position position="67"/>
    </location>
</feature>
<evidence type="ECO:0000256" key="2">
    <source>
        <dbReference type="PIRSR" id="PIRSR014972-2"/>
    </source>
</evidence>
<evidence type="ECO:0000256" key="1">
    <source>
        <dbReference type="PIRSR" id="PIRSR014972-1"/>
    </source>
</evidence>
<feature type="binding site" evidence="2">
    <location>
        <position position="111"/>
    </location>
    <ligand>
        <name>substrate</name>
    </ligand>
</feature>
<reference evidence="4" key="2">
    <citation type="submission" date="2015-05" db="EMBL/GenBank/DDBJ databases">
        <authorList>
            <person name="Wang D.B."/>
            <person name="Wang M."/>
        </authorList>
    </citation>
    <scope>NUCLEOTIDE SEQUENCE [LARGE SCALE GENOMIC DNA]</scope>
    <source>
        <strain evidence="4">M72</strain>
    </source>
</reference>
<evidence type="ECO:0000313" key="6">
    <source>
        <dbReference type="Proteomes" id="UP000049979"/>
    </source>
</evidence>
<dbReference type="InterPro" id="IPR054485">
    <property type="entry name" value="FlK-like_dom"/>
</dbReference>
<evidence type="ECO:0000313" key="7">
    <source>
        <dbReference type="Proteomes" id="UP000095495"/>
    </source>
</evidence>
<feature type="binding site" evidence="2">
    <location>
        <position position="60"/>
    </location>
    <ligand>
        <name>substrate</name>
    </ligand>
</feature>
<dbReference type="SUPFAM" id="SSF54637">
    <property type="entry name" value="Thioesterase/thiol ester dehydrase-isomerase"/>
    <property type="match status" value="1"/>
</dbReference>
<evidence type="ECO:0000313" key="5">
    <source>
        <dbReference type="EMBL" id="CUN02396.1"/>
    </source>
</evidence>
<dbReference type="PANTHER" id="PTHR36934">
    <property type="entry name" value="BLR0278 PROTEIN"/>
    <property type="match status" value="1"/>
</dbReference>
<dbReference type="InterPro" id="IPR029069">
    <property type="entry name" value="HotDog_dom_sf"/>
</dbReference>
<accession>A0A0M6WRI0</accession>
<proteinExistence type="predicted"/>
<dbReference type="EMBL" id="CYXV01000009">
    <property type="protein sequence ID" value="CUN02396.1"/>
    <property type="molecule type" value="Genomic_DNA"/>
</dbReference>
<dbReference type="InterPro" id="IPR025540">
    <property type="entry name" value="FlK"/>
</dbReference>
<dbReference type="OrthoDB" id="6902891at2"/>
<dbReference type="STRING" id="301302.ERS852420_02206"/>
<dbReference type="CDD" id="cd03440">
    <property type="entry name" value="hot_dog"/>
    <property type="match status" value="1"/>
</dbReference>
<keyword evidence="6" id="KW-1185">Reference proteome</keyword>
<protein>
    <recommendedName>
        <fullName evidence="3">Fluoroacetyl-CoA-specific thioesterase-like domain-containing protein</fullName>
    </recommendedName>
</protein>
<dbReference type="PANTHER" id="PTHR36934:SF1">
    <property type="entry name" value="THIOESTERASE DOMAIN-CONTAINING PROTEIN"/>
    <property type="match status" value="1"/>
</dbReference>
<feature type="active site" evidence="1">
    <location>
        <position position="33"/>
    </location>
</feature>
<gene>
    <name evidence="5" type="ORF">ERS852420_02206</name>
    <name evidence="4" type="ORF">M72_08751</name>
</gene>
<dbReference type="Proteomes" id="UP000049979">
    <property type="component" value="Unassembled WGS sequence"/>
</dbReference>
<feature type="domain" description="Fluoroacetyl-CoA-specific thioesterase-like" evidence="3">
    <location>
        <begin position="14"/>
        <end position="116"/>
    </location>
</feature>
<dbReference type="EMBL" id="CVRR01000033">
    <property type="protein sequence ID" value="CRL40235.1"/>
    <property type="molecule type" value="Genomic_DNA"/>
</dbReference>
<dbReference type="Pfam" id="PF22636">
    <property type="entry name" value="FlK"/>
    <property type="match status" value="1"/>
</dbReference>
<dbReference type="Proteomes" id="UP000095495">
    <property type="component" value="Unassembled WGS sequence"/>
</dbReference>
<evidence type="ECO:0000259" key="3">
    <source>
        <dbReference type="Pfam" id="PF22636"/>
    </source>
</evidence>
<feature type="binding site" evidence="2">
    <location>
        <position position="60"/>
    </location>
    <ligand>
        <name>CoA</name>
        <dbReference type="ChEBI" id="CHEBI:57287"/>
    </ligand>
</feature>
<dbReference type="Gene3D" id="3.10.129.10">
    <property type="entry name" value="Hotdog Thioesterase"/>
    <property type="match status" value="1"/>
</dbReference>
<dbReference type="AlphaFoldDB" id="A0A0M6WRI0"/>
<sequence>MLKEGVKGTQEIMVTEENTAKVMGSGALDVFATPAMIALMEKTAWESVQPYLEEGSGTVGTLMNVKHVAASPVGMKITCETELTKVDGRALTFSVKAFDEAGLIGEGEHERFIVYNEKFQAKADAKLEK</sequence>
<feature type="active site" evidence="1">
    <location>
        <position position="41"/>
    </location>
</feature>
<dbReference type="RefSeq" id="WP_022046972.1">
    <property type="nucleotide sequence ID" value="NZ_CP173697.1"/>
</dbReference>